<gene>
    <name evidence="2" type="ORF">AUCHE_20_00040</name>
</gene>
<keyword evidence="1" id="KW-1133">Transmembrane helix</keyword>
<reference evidence="2 3" key="1">
    <citation type="submission" date="2012-08" db="EMBL/GenBank/DDBJ databases">
        <title>Whole genome shotgun sequence of Austwickia chelonae NBRC 105200.</title>
        <authorList>
            <person name="Yoshida I."/>
            <person name="Hosoyama A."/>
            <person name="Tsuchikane K."/>
            <person name="Katsumata H."/>
            <person name="Ando Y."/>
            <person name="Ohji S."/>
            <person name="Hamada M."/>
            <person name="Tamura T."/>
            <person name="Yamazoe A."/>
            <person name="Yamazaki S."/>
            <person name="Fujita N."/>
        </authorList>
    </citation>
    <scope>NUCLEOTIDE SEQUENCE [LARGE SCALE GENOMIC DNA]</scope>
    <source>
        <strain evidence="2 3">NBRC 105200</strain>
    </source>
</reference>
<dbReference type="Proteomes" id="UP000008495">
    <property type="component" value="Unassembled WGS sequence"/>
</dbReference>
<dbReference type="RefSeq" id="WP_006503890.1">
    <property type="nucleotide sequence ID" value="NZ_BAGZ01000020.1"/>
</dbReference>
<dbReference type="eggNOG" id="COG1808">
    <property type="taxonomic scope" value="Bacteria"/>
</dbReference>
<dbReference type="OrthoDB" id="8061853at2"/>
<keyword evidence="1" id="KW-0472">Membrane</keyword>
<protein>
    <recommendedName>
        <fullName evidence="4">DUF389 domain-containing protein</fullName>
    </recommendedName>
</protein>
<evidence type="ECO:0000313" key="3">
    <source>
        <dbReference type="Proteomes" id="UP000008495"/>
    </source>
</evidence>
<feature type="transmembrane region" description="Helical" evidence="1">
    <location>
        <begin position="141"/>
        <end position="164"/>
    </location>
</feature>
<name>K6VA76_9MICO</name>
<feature type="transmembrane region" description="Helical" evidence="1">
    <location>
        <begin position="221"/>
        <end position="239"/>
    </location>
</feature>
<comment type="caution">
    <text evidence="2">The sequence shown here is derived from an EMBL/GenBank/DDBJ whole genome shotgun (WGS) entry which is preliminary data.</text>
</comment>
<sequence>MLVHLRLVVPPQLADETRALLLAETYATNVTWADGQSIRPPGALVGVDVTRETADELIDRLIGLGLAGEGAISVTTPEATPFDEAERLDEAARGEPDDSVLWSVVIDQATAAAQGSWTFYAFLVLATVLAGVAVLTDSPILVVGAMVVGPDFGPVGAFCAGVVLRRWKLALRAARLLTVGYLWAVLLVAGLALLGRFAGVVTPAMVAADRPMTGFIWRPDLWSVIVAVVAGIVGSLALATEKSNTLVGVFIAVTTIPAAGNLAVASATGVTDEMVGSATQLVVNIIGMLVGGIATLWVERVAGDRFHLRPATKVGAWLRAAGRSWRAHRPPRRRAGR</sequence>
<feature type="transmembrane region" description="Helical" evidence="1">
    <location>
        <begin position="176"/>
        <end position="201"/>
    </location>
</feature>
<evidence type="ECO:0008006" key="4">
    <source>
        <dbReference type="Google" id="ProtNLM"/>
    </source>
</evidence>
<keyword evidence="1" id="KW-0812">Transmembrane</keyword>
<dbReference type="AlphaFoldDB" id="K6VA76"/>
<feature type="transmembrane region" description="Helical" evidence="1">
    <location>
        <begin position="246"/>
        <end position="266"/>
    </location>
</feature>
<keyword evidence="3" id="KW-1185">Reference proteome</keyword>
<dbReference type="EMBL" id="BAGZ01000020">
    <property type="protein sequence ID" value="GAB79133.1"/>
    <property type="molecule type" value="Genomic_DNA"/>
</dbReference>
<accession>K6VA76</accession>
<evidence type="ECO:0000256" key="1">
    <source>
        <dbReference type="SAM" id="Phobius"/>
    </source>
</evidence>
<feature type="transmembrane region" description="Helical" evidence="1">
    <location>
        <begin position="117"/>
        <end position="135"/>
    </location>
</feature>
<proteinExistence type="predicted"/>
<feature type="transmembrane region" description="Helical" evidence="1">
    <location>
        <begin position="278"/>
        <end position="298"/>
    </location>
</feature>
<dbReference type="Pfam" id="PF04087">
    <property type="entry name" value="DUF389"/>
    <property type="match status" value="1"/>
</dbReference>
<organism evidence="2 3">
    <name type="scientific">Austwickia chelonae NBRC 105200</name>
    <dbReference type="NCBI Taxonomy" id="1184607"/>
    <lineage>
        <taxon>Bacteria</taxon>
        <taxon>Bacillati</taxon>
        <taxon>Actinomycetota</taxon>
        <taxon>Actinomycetes</taxon>
        <taxon>Micrococcales</taxon>
        <taxon>Dermatophilaceae</taxon>
        <taxon>Austwickia</taxon>
    </lineage>
</organism>
<dbReference type="PANTHER" id="PTHR20992">
    <property type="entry name" value="AT15442P-RELATED"/>
    <property type="match status" value="1"/>
</dbReference>
<dbReference type="PANTHER" id="PTHR20992:SF9">
    <property type="entry name" value="AT15442P-RELATED"/>
    <property type="match status" value="1"/>
</dbReference>
<dbReference type="STRING" id="100225.SAMN05421595_2993"/>
<evidence type="ECO:0000313" key="2">
    <source>
        <dbReference type="EMBL" id="GAB79133.1"/>
    </source>
</evidence>
<dbReference type="InterPro" id="IPR005240">
    <property type="entry name" value="DUF389"/>
</dbReference>